<dbReference type="Gene3D" id="3.30.70.20">
    <property type="match status" value="1"/>
</dbReference>
<dbReference type="InterPro" id="IPR037171">
    <property type="entry name" value="NagB/RpiA_transferase-like"/>
</dbReference>
<evidence type="ECO:0000256" key="1">
    <source>
        <dbReference type="ARBA" id="ARBA00022485"/>
    </source>
</evidence>
<dbReference type="PANTHER" id="PTHR47153">
    <property type="entry name" value="LACTATE UTILIZATION PROTEIN B"/>
    <property type="match status" value="1"/>
</dbReference>
<dbReference type="eggNOG" id="arCOG00336">
    <property type="taxonomic scope" value="Archaea"/>
</dbReference>
<dbReference type="PROSITE" id="PS00198">
    <property type="entry name" value="4FE4S_FER_1"/>
    <property type="match status" value="1"/>
</dbReference>
<dbReference type="SUPFAM" id="SSF100950">
    <property type="entry name" value="NagB/RpiA/CoA transferase-like"/>
    <property type="match status" value="1"/>
</dbReference>
<dbReference type="Gene3D" id="3.40.50.10420">
    <property type="entry name" value="NagB/RpiA/CoA transferase-like"/>
    <property type="match status" value="1"/>
</dbReference>
<dbReference type="AlphaFoldDB" id="E7QZD3"/>
<accession>E7QZD3</accession>
<dbReference type="PATRIC" id="fig|797209.4.peg.4054"/>
<sequence length="734" mass="80814">MSGESRRRTAAKIRNLLETEGESVQENTTHFNEGRYDAIQEFDGYEAVREEARAIKEDAIDRLPELVETLRESVEENGGHLYVADDAADANAYIRTVVDDADAESVVKSKSMTTEELDVNEALETDDVDVWETDLGEFVIQVADEAPSHLIGPAFHRTTDDVADLFNEYFDPDEPFETAEQLTDFARDYLGERIRDADVGMTGANFVLADSGTITLVTNEGNARKCAVTPDTHIAVTGVEKVIPSLSELGPFVELIARSATGQDIAQYVSLFSPPTDSPTLDFEHPDEPGFGPQRDREFHLVLIDNGRMAMREDDQLRETLYCIRCGACANSCANFQHVGGHAFGGETYTGGIATGWETGVHGIESAGEFNDLCTGCSRCVNACPVKIDIPWINTVVRDRLNREHDSSEFDFLVEGLTPDEEPAGLDLQKRAFGNFETLAKVASKTAPVSNRLLGSAPVRAAMSRLAGIDRRRDLPTFQGESLVEWFAARGGSRVHDADRTAVLYPDVYTNYVLVDRGKAAVALLESLGVEVVVPDVPGSGRAPLSQGMVDTAESKAHRVFDRLRRHIDRGRDVVVIEPSDLAMFRREYEKLLPPRAFETLSENSYEVLEYVFGLLENGADADALASPGTKLAYHSHCQQRTLGVDAYTEAVFERLGYDVATSDVECCGMAGSFGYKSEYYELSMDVGETLRDQFEDETDRTVVASGTSCTEQLVDLLSADVRHPVEVIEASRR</sequence>
<keyword evidence="1" id="KW-0479">Metal-binding</keyword>
<dbReference type="Proteomes" id="UP000184203">
    <property type="component" value="Unassembled WGS sequence"/>
</dbReference>
<dbReference type="EMBL" id="FRAN01000004">
    <property type="protein sequence ID" value="SHL03888.1"/>
    <property type="molecule type" value="Genomic_DNA"/>
</dbReference>
<dbReference type="GO" id="GO:0051539">
    <property type="term" value="F:4 iron, 4 sulfur cluster binding"/>
    <property type="evidence" value="ECO:0007669"/>
    <property type="project" value="UniProtKB-KW"/>
</dbReference>
<dbReference type="InterPro" id="IPR004017">
    <property type="entry name" value="Cys_rich_dom"/>
</dbReference>
<dbReference type="Pfam" id="PF13183">
    <property type="entry name" value="Fer4_8"/>
    <property type="match status" value="1"/>
</dbReference>
<dbReference type="Pfam" id="PF02589">
    <property type="entry name" value="LUD_dom"/>
    <property type="match status" value="1"/>
</dbReference>
<dbReference type="InterPro" id="IPR003741">
    <property type="entry name" value="LUD_dom"/>
</dbReference>
<dbReference type="Proteomes" id="UP000003751">
    <property type="component" value="Unassembled WGS sequence"/>
</dbReference>
<protein>
    <submittedName>
        <fullName evidence="4">Iron-sulfur cluster-binding protein</fullName>
    </submittedName>
</protein>
<dbReference type="PANTHER" id="PTHR47153:SF2">
    <property type="entry name" value="LACTATE UTILIZATION PROTEIN B"/>
    <property type="match status" value="1"/>
</dbReference>
<reference evidence="3 5" key="1">
    <citation type="journal article" date="2014" name="ISME J.">
        <title>Trehalose/2-sulfotrehalose biosynthesis and glycine-betaine uptake are widely spread mechanisms for osmoadaptation in the Halobacteriales.</title>
        <authorList>
            <person name="Youssef N.H."/>
            <person name="Savage-Ashlock K.N."/>
            <person name="McCully A.L."/>
            <person name="Luedtke B."/>
            <person name="Shaw E.I."/>
            <person name="Hoff W.D."/>
            <person name="Elshahed M.S."/>
        </authorList>
    </citation>
    <scope>NUCLEOTIDE SEQUENCE [LARGE SCALE GENOMIC DNA]</scope>
    <source>
        <strain evidence="3 5">DX253</strain>
    </source>
</reference>
<keyword evidence="1" id="KW-0411">Iron-sulfur</keyword>
<evidence type="ECO:0000313" key="4">
    <source>
        <dbReference type="EMBL" id="SHL03888.1"/>
    </source>
</evidence>
<evidence type="ECO:0000259" key="2">
    <source>
        <dbReference type="PROSITE" id="PS51379"/>
    </source>
</evidence>
<feature type="domain" description="4Fe-4S ferredoxin-type" evidence="2">
    <location>
        <begin position="365"/>
        <end position="393"/>
    </location>
</feature>
<dbReference type="GO" id="GO:0016491">
    <property type="term" value="F:oxidoreductase activity"/>
    <property type="evidence" value="ECO:0007669"/>
    <property type="project" value="UniProtKB-ARBA"/>
</dbReference>
<evidence type="ECO:0000313" key="5">
    <source>
        <dbReference type="Proteomes" id="UP000003751"/>
    </source>
</evidence>
<dbReference type="STRING" id="797209.GCA_000376445_03183"/>
<dbReference type="EMBL" id="AEMG01000029">
    <property type="protein sequence ID" value="EFW90054.1"/>
    <property type="molecule type" value="Genomic_DNA"/>
</dbReference>
<dbReference type="RefSeq" id="WP_007983117.1">
    <property type="nucleotide sequence ID" value="NZ_AEMG01000029.1"/>
</dbReference>
<dbReference type="InterPro" id="IPR017900">
    <property type="entry name" value="4Fe4S_Fe_S_CS"/>
</dbReference>
<dbReference type="InterPro" id="IPR004452">
    <property type="entry name" value="LutB/LldF"/>
</dbReference>
<dbReference type="Pfam" id="PF02754">
    <property type="entry name" value="CCG"/>
    <property type="match status" value="1"/>
</dbReference>
<gene>
    <name evidence="4" type="ORF">SAMN05444342_2818</name>
    <name evidence="3" type="ORF">ZOD2009_20702</name>
</gene>
<keyword evidence="1" id="KW-0408">Iron</keyword>
<reference evidence="4" key="3">
    <citation type="submission" date="2016-11" db="EMBL/GenBank/DDBJ databases">
        <authorList>
            <person name="Jaros S."/>
            <person name="Januszkiewicz K."/>
            <person name="Wedrychowicz H."/>
        </authorList>
    </citation>
    <scope>NUCLEOTIDE SEQUENCE [LARGE SCALE GENOMIC DNA]</scope>
    <source>
        <strain evidence="4">DX253</strain>
    </source>
</reference>
<dbReference type="SUPFAM" id="SSF46548">
    <property type="entry name" value="alpha-helical ferredoxin"/>
    <property type="match status" value="1"/>
</dbReference>
<dbReference type="OrthoDB" id="230142at2157"/>
<organism evidence="3 5">
    <name type="scientific">Haladaptatus paucihalophilus DX253</name>
    <dbReference type="NCBI Taxonomy" id="797209"/>
    <lineage>
        <taxon>Archaea</taxon>
        <taxon>Methanobacteriati</taxon>
        <taxon>Methanobacteriota</taxon>
        <taxon>Stenosarchaea group</taxon>
        <taxon>Halobacteria</taxon>
        <taxon>Halobacteriales</taxon>
        <taxon>Haladaptataceae</taxon>
        <taxon>Haladaptatus</taxon>
    </lineage>
</organism>
<reference evidence="6" key="2">
    <citation type="submission" date="2016-11" db="EMBL/GenBank/DDBJ databases">
        <authorList>
            <person name="Varghese N."/>
            <person name="Submissions S."/>
        </authorList>
    </citation>
    <scope>NUCLEOTIDE SEQUENCE [LARGE SCALE GENOMIC DNA]</scope>
    <source>
        <strain evidence="6">DX253</strain>
    </source>
</reference>
<dbReference type="PROSITE" id="PS51379">
    <property type="entry name" value="4FE4S_FER_2"/>
    <property type="match status" value="1"/>
</dbReference>
<dbReference type="GO" id="GO:0006089">
    <property type="term" value="P:lactate metabolic process"/>
    <property type="evidence" value="ECO:0007669"/>
    <property type="project" value="InterPro"/>
</dbReference>
<keyword evidence="6" id="KW-1185">Reference proteome</keyword>
<dbReference type="InterPro" id="IPR017896">
    <property type="entry name" value="4Fe4S_Fe-S-bd"/>
</dbReference>
<evidence type="ECO:0000313" key="3">
    <source>
        <dbReference type="EMBL" id="EFW90054.1"/>
    </source>
</evidence>
<proteinExistence type="predicted"/>
<name>E7QZD3_HALPU</name>
<keyword evidence="1" id="KW-0004">4Fe-4S</keyword>
<evidence type="ECO:0000313" key="6">
    <source>
        <dbReference type="Proteomes" id="UP000184203"/>
    </source>
</evidence>
<dbReference type="InterPro" id="IPR024185">
    <property type="entry name" value="FTHF_cligase-like_sf"/>
</dbReference>